<evidence type="ECO:0000256" key="2">
    <source>
        <dbReference type="ARBA" id="ARBA00023015"/>
    </source>
</evidence>
<dbReference type="GO" id="GO:0005634">
    <property type="term" value="C:nucleus"/>
    <property type="evidence" value="ECO:0007669"/>
    <property type="project" value="UniProtKB-SubCell"/>
</dbReference>
<evidence type="ECO:0000256" key="3">
    <source>
        <dbReference type="ARBA" id="ARBA00023125"/>
    </source>
</evidence>
<dbReference type="CDD" id="cd10017">
    <property type="entry name" value="B3_DNA"/>
    <property type="match status" value="1"/>
</dbReference>
<dbReference type="PROSITE" id="PS50863">
    <property type="entry name" value="B3"/>
    <property type="match status" value="1"/>
</dbReference>
<dbReference type="Pfam" id="PF02362">
    <property type="entry name" value="B3"/>
    <property type="match status" value="1"/>
</dbReference>
<dbReference type="Proteomes" id="UP001311915">
    <property type="component" value="Unassembled WGS sequence"/>
</dbReference>
<sequence>MEACNDECKKHYLLINGKKVISFFKVMIAETFLEVLFFPPKFARSVPHLTGQEIYLEDSCGRRWMATVCNYNGSLTIRRGWDKFSAEHDLKVGEFLLFHYVPDDRHFIVQIFGTSGCEKINFGSNIGKRKQNERTDQETTTPLLQITSGAHLDVEIDSEVPLPKDDKSKEASQSGKLSVHNKVLGLFCFCCVVLY</sequence>
<keyword evidence="2" id="KW-0805">Transcription regulation</keyword>
<dbReference type="InterPro" id="IPR050655">
    <property type="entry name" value="Plant_B3_domain"/>
</dbReference>
<evidence type="ECO:0000256" key="1">
    <source>
        <dbReference type="ARBA" id="ARBA00004123"/>
    </source>
</evidence>
<gene>
    <name evidence="7" type="ORF">R3W88_027247</name>
</gene>
<dbReference type="Gene3D" id="2.40.330.10">
    <property type="entry name" value="DNA-binding pseudobarrel domain"/>
    <property type="match status" value="1"/>
</dbReference>
<evidence type="ECO:0000313" key="8">
    <source>
        <dbReference type="Proteomes" id="UP001311915"/>
    </source>
</evidence>
<dbReference type="EMBL" id="JAWPEI010000006">
    <property type="protein sequence ID" value="KAK4724468.1"/>
    <property type="molecule type" value="Genomic_DNA"/>
</dbReference>
<evidence type="ECO:0000313" key="7">
    <source>
        <dbReference type="EMBL" id="KAK4724468.1"/>
    </source>
</evidence>
<evidence type="ECO:0000256" key="5">
    <source>
        <dbReference type="ARBA" id="ARBA00023242"/>
    </source>
</evidence>
<keyword evidence="8" id="KW-1185">Reference proteome</keyword>
<dbReference type="InterPro" id="IPR003340">
    <property type="entry name" value="B3_DNA-bd"/>
</dbReference>
<dbReference type="PANTHER" id="PTHR31920">
    <property type="entry name" value="B3 DOMAIN-CONTAINING"/>
    <property type="match status" value="1"/>
</dbReference>
<dbReference type="GO" id="GO:0003677">
    <property type="term" value="F:DNA binding"/>
    <property type="evidence" value="ECO:0007669"/>
    <property type="project" value="UniProtKB-KW"/>
</dbReference>
<dbReference type="SUPFAM" id="SSF101936">
    <property type="entry name" value="DNA-binding pseudobarrel domain"/>
    <property type="match status" value="1"/>
</dbReference>
<keyword evidence="5" id="KW-0539">Nucleus</keyword>
<evidence type="ECO:0000259" key="6">
    <source>
        <dbReference type="PROSITE" id="PS50863"/>
    </source>
</evidence>
<comment type="caution">
    <text evidence="7">The sequence shown here is derived from an EMBL/GenBank/DDBJ whole genome shotgun (WGS) entry which is preliminary data.</text>
</comment>
<organism evidence="7 8">
    <name type="scientific">Solanum pinnatisectum</name>
    <name type="common">tansyleaf nightshade</name>
    <dbReference type="NCBI Taxonomy" id="50273"/>
    <lineage>
        <taxon>Eukaryota</taxon>
        <taxon>Viridiplantae</taxon>
        <taxon>Streptophyta</taxon>
        <taxon>Embryophyta</taxon>
        <taxon>Tracheophyta</taxon>
        <taxon>Spermatophyta</taxon>
        <taxon>Magnoliopsida</taxon>
        <taxon>eudicotyledons</taxon>
        <taxon>Gunneridae</taxon>
        <taxon>Pentapetalae</taxon>
        <taxon>asterids</taxon>
        <taxon>lamiids</taxon>
        <taxon>Solanales</taxon>
        <taxon>Solanaceae</taxon>
        <taxon>Solanoideae</taxon>
        <taxon>Solaneae</taxon>
        <taxon>Solanum</taxon>
    </lineage>
</organism>
<keyword evidence="4" id="KW-0804">Transcription</keyword>
<feature type="domain" description="TF-B3" evidence="6">
    <location>
        <begin position="21"/>
        <end position="115"/>
    </location>
</feature>
<dbReference type="SMART" id="SM01019">
    <property type="entry name" value="B3"/>
    <property type="match status" value="1"/>
</dbReference>
<dbReference type="AlphaFoldDB" id="A0AAV9LGR9"/>
<protein>
    <recommendedName>
        <fullName evidence="6">TF-B3 domain-containing protein</fullName>
    </recommendedName>
</protein>
<accession>A0AAV9LGR9</accession>
<dbReference type="InterPro" id="IPR015300">
    <property type="entry name" value="DNA-bd_pseudobarrel_sf"/>
</dbReference>
<evidence type="ECO:0000256" key="4">
    <source>
        <dbReference type="ARBA" id="ARBA00023163"/>
    </source>
</evidence>
<proteinExistence type="predicted"/>
<name>A0AAV9LGR9_9SOLN</name>
<keyword evidence="3" id="KW-0238">DNA-binding</keyword>
<comment type="subcellular location">
    <subcellularLocation>
        <location evidence="1">Nucleus</location>
    </subcellularLocation>
</comment>
<dbReference type="PANTHER" id="PTHR31920:SF112">
    <property type="entry name" value="TF-B3 DOMAIN-CONTAINING PROTEIN"/>
    <property type="match status" value="1"/>
</dbReference>
<reference evidence="7 8" key="1">
    <citation type="submission" date="2023-10" db="EMBL/GenBank/DDBJ databases">
        <title>Genome-Wide Identification Analysis in wild type Solanum Pinnatisectum Reveals Some Genes Defensing Phytophthora Infestans.</title>
        <authorList>
            <person name="Sun C."/>
        </authorList>
    </citation>
    <scope>NUCLEOTIDE SEQUENCE [LARGE SCALE GENOMIC DNA]</scope>
    <source>
        <strain evidence="7">LQN</strain>
        <tissue evidence="7">Leaf</tissue>
    </source>
</reference>